<evidence type="ECO:0000256" key="11">
    <source>
        <dbReference type="ARBA" id="ARBA00023204"/>
    </source>
</evidence>
<dbReference type="GO" id="GO:0046872">
    <property type="term" value="F:metal ion binding"/>
    <property type="evidence" value="ECO:0007669"/>
    <property type="project" value="UniProtKB-KW"/>
</dbReference>
<keyword evidence="8" id="KW-0378">Hydrolase</keyword>
<comment type="subcellular location">
    <subcellularLocation>
        <location evidence="2">Cytoplasm</location>
    </subcellularLocation>
</comment>
<evidence type="ECO:0000256" key="13">
    <source>
        <dbReference type="ARBA" id="ARBA00029523"/>
    </source>
</evidence>
<dbReference type="GO" id="GO:0003676">
    <property type="term" value="F:nucleic acid binding"/>
    <property type="evidence" value="ECO:0007669"/>
    <property type="project" value="InterPro"/>
</dbReference>
<evidence type="ECO:0000256" key="12">
    <source>
        <dbReference type="ARBA" id="ARBA00023447"/>
    </source>
</evidence>
<dbReference type="SUPFAM" id="SSF52980">
    <property type="entry name" value="Restriction endonuclease-like"/>
    <property type="match status" value="1"/>
</dbReference>
<dbReference type="AlphaFoldDB" id="A0A0B5Q9E2"/>
<accession>A0A0B5Q9E2</accession>
<keyword evidence="5" id="KW-0479">Metal-binding</keyword>
<comment type="cofactor">
    <cofactor evidence="1">
        <name>Mg(2+)</name>
        <dbReference type="ChEBI" id="CHEBI:18420"/>
    </cofactor>
</comment>
<comment type="similarity">
    <text evidence="12">Belongs to the RecU family.</text>
</comment>
<dbReference type="EMBL" id="CP010086">
    <property type="protein sequence ID" value="AJG98849.1"/>
    <property type="molecule type" value="Genomic_DNA"/>
</dbReference>
<gene>
    <name evidence="14" type="ORF">LF65_02263</name>
</gene>
<dbReference type="InterPro" id="IPR004612">
    <property type="entry name" value="Resolv_RecU"/>
</dbReference>
<evidence type="ECO:0000256" key="4">
    <source>
        <dbReference type="ARBA" id="ARBA00022722"/>
    </source>
</evidence>
<evidence type="ECO:0000256" key="5">
    <source>
        <dbReference type="ARBA" id="ARBA00022723"/>
    </source>
</evidence>
<sequence>MVKKNPGKLFEEDIKRSVPEDCFIYRFKDGTANFSGSKNENVRFQAKNMCDFMIMTIENLILLELKSHAGVRISFDCIRENQIKQMSEIDHPKIKTYFLFNFRDMEKTFAIEAKKIKEYMKTSDRKSFPFTWCEENGIEVLGTKNRTRWRYDLKRLFEEVEGSYE</sequence>
<evidence type="ECO:0000256" key="3">
    <source>
        <dbReference type="ARBA" id="ARBA00022490"/>
    </source>
</evidence>
<dbReference type="KEGG" id="cbei:LF65_02263"/>
<evidence type="ECO:0000256" key="8">
    <source>
        <dbReference type="ARBA" id="ARBA00022801"/>
    </source>
</evidence>
<evidence type="ECO:0000256" key="7">
    <source>
        <dbReference type="ARBA" id="ARBA00022763"/>
    </source>
</evidence>
<evidence type="ECO:0000256" key="6">
    <source>
        <dbReference type="ARBA" id="ARBA00022759"/>
    </source>
</evidence>
<keyword evidence="10" id="KW-0233">DNA recombination</keyword>
<reference evidence="15" key="1">
    <citation type="submission" date="2014-12" db="EMBL/GenBank/DDBJ databases">
        <title>Genome sequence of Clostridium beijerinckii strain 59B.</title>
        <authorList>
            <person name="Little G.T."/>
            <person name="Minton N.P."/>
        </authorList>
    </citation>
    <scope>NUCLEOTIDE SEQUENCE [LARGE SCALE GENOMIC DNA]</scope>
    <source>
        <strain evidence="15">59B</strain>
    </source>
</reference>
<evidence type="ECO:0000256" key="1">
    <source>
        <dbReference type="ARBA" id="ARBA00001946"/>
    </source>
</evidence>
<dbReference type="Gene3D" id="3.40.1350.10">
    <property type="match status" value="1"/>
</dbReference>
<dbReference type="GO" id="GO:0006281">
    <property type="term" value="P:DNA repair"/>
    <property type="evidence" value="ECO:0007669"/>
    <property type="project" value="UniProtKB-KW"/>
</dbReference>
<dbReference type="GO" id="GO:0006310">
    <property type="term" value="P:DNA recombination"/>
    <property type="evidence" value="ECO:0007669"/>
    <property type="project" value="UniProtKB-KW"/>
</dbReference>
<protein>
    <recommendedName>
        <fullName evidence="13">Holliday junction resolvase RecU</fullName>
    </recommendedName>
</protein>
<keyword evidence="6" id="KW-0255">Endonuclease</keyword>
<dbReference type="Pfam" id="PF03838">
    <property type="entry name" value="RecU"/>
    <property type="match status" value="1"/>
</dbReference>
<dbReference type="GO" id="GO:0016787">
    <property type="term" value="F:hydrolase activity"/>
    <property type="evidence" value="ECO:0007669"/>
    <property type="project" value="UniProtKB-KW"/>
</dbReference>
<keyword evidence="7" id="KW-0227">DNA damage</keyword>
<keyword evidence="4" id="KW-0540">Nuclease</keyword>
<dbReference type="GO" id="GO:0005737">
    <property type="term" value="C:cytoplasm"/>
    <property type="evidence" value="ECO:0007669"/>
    <property type="project" value="UniProtKB-SubCell"/>
</dbReference>
<evidence type="ECO:0000256" key="10">
    <source>
        <dbReference type="ARBA" id="ARBA00023172"/>
    </source>
</evidence>
<evidence type="ECO:0000256" key="9">
    <source>
        <dbReference type="ARBA" id="ARBA00022842"/>
    </source>
</evidence>
<proteinExistence type="inferred from homology"/>
<organism evidence="14 15">
    <name type="scientific">Clostridium beijerinckii</name>
    <name type="common">Clostridium MP</name>
    <dbReference type="NCBI Taxonomy" id="1520"/>
    <lineage>
        <taxon>Bacteria</taxon>
        <taxon>Bacillati</taxon>
        <taxon>Bacillota</taxon>
        <taxon>Clostridia</taxon>
        <taxon>Eubacteriales</taxon>
        <taxon>Clostridiaceae</taxon>
        <taxon>Clostridium</taxon>
    </lineage>
</organism>
<evidence type="ECO:0000313" key="14">
    <source>
        <dbReference type="EMBL" id="AJG98849.1"/>
    </source>
</evidence>
<dbReference type="Proteomes" id="UP000031866">
    <property type="component" value="Chromosome"/>
</dbReference>
<dbReference type="InterPro" id="IPR011335">
    <property type="entry name" value="Restrct_endonuc-II-like"/>
</dbReference>
<dbReference type="STRING" id="1520.LF65_02263"/>
<evidence type="ECO:0000256" key="2">
    <source>
        <dbReference type="ARBA" id="ARBA00004496"/>
    </source>
</evidence>
<name>A0A0B5Q9E2_CLOBE</name>
<keyword evidence="11" id="KW-0234">DNA repair</keyword>
<keyword evidence="3" id="KW-0963">Cytoplasm</keyword>
<dbReference type="GO" id="GO:0004519">
    <property type="term" value="F:endonuclease activity"/>
    <property type="evidence" value="ECO:0007669"/>
    <property type="project" value="UniProtKB-KW"/>
</dbReference>
<keyword evidence="9" id="KW-0460">Magnesium</keyword>
<dbReference type="OrthoDB" id="2475790at2"/>
<dbReference type="InterPro" id="IPR011856">
    <property type="entry name" value="tRNA_endonuc-like_dom_sf"/>
</dbReference>
<evidence type="ECO:0000313" key="15">
    <source>
        <dbReference type="Proteomes" id="UP000031866"/>
    </source>
</evidence>
<dbReference type="RefSeq" id="WP_041896137.1">
    <property type="nucleotide sequence ID" value="NZ_CP010086.2"/>
</dbReference>